<proteinExistence type="predicted"/>
<name>A0A1G2MQ09_9BACT</name>
<dbReference type="InterPro" id="IPR000601">
    <property type="entry name" value="PKD_dom"/>
</dbReference>
<dbReference type="PROSITE" id="PS50093">
    <property type="entry name" value="PKD"/>
    <property type="match status" value="1"/>
</dbReference>
<dbReference type="EMBL" id="MHRK01000001">
    <property type="protein sequence ID" value="OHA25072.1"/>
    <property type="molecule type" value="Genomic_DNA"/>
</dbReference>
<gene>
    <name evidence="3" type="ORF">A3C72_01165</name>
</gene>
<dbReference type="InterPro" id="IPR036366">
    <property type="entry name" value="PGBDSf"/>
</dbReference>
<dbReference type="SUPFAM" id="SSF49299">
    <property type="entry name" value="PKD domain"/>
    <property type="match status" value="1"/>
</dbReference>
<dbReference type="Gene3D" id="2.60.40.10">
    <property type="entry name" value="Immunoglobulins"/>
    <property type="match status" value="1"/>
</dbReference>
<dbReference type="Gene3D" id="1.10.101.10">
    <property type="entry name" value="PGBD-like superfamily/PGBD"/>
    <property type="match status" value="1"/>
</dbReference>
<evidence type="ECO:0000313" key="4">
    <source>
        <dbReference type="Proteomes" id="UP000177130"/>
    </source>
</evidence>
<dbReference type="CDD" id="cd00146">
    <property type="entry name" value="PKD"/>
    <property type="match status" value="1"/>
</dbReference>
<accession>A0A1G2MQ09</accession>
<feature type="chain" id="PRO_5009583702" description="PKD domain-containing protein" evidence="1">
    <location>
        <begin position="25"/>
        <end position="617"/>
    </location>
</feature>
<evidence type="ECO:0000313" key="3">
    <source>
        <dbReference type="EMBL" id="OHA25072.1"/>
    </source>
</evidence>
<keyword evidence="1" id="KW-0732">Signal</keyword>
<sequence length="617" mass="64992">MKKISIFVVVALLVSLVSATNVYAAALTTEQVNAITTLLKSFGAESKVIEKVEATLSGKSISDDDGKSGVAWCHNFLLNLRIGDATSEVKELITALNNEGVLNLKKDSYDEQVAAAVTAFQEKYASDVLLPAGLKNGTGFAGPSTRAKLNALYGCKANPPVCSNGATNYPHCNTDVAYASILTSSQITNTMPYIIGTAVGVSQIGISISGSSGDKVYGSGMIPVVNGKWSVTVSPALDYGQYKVRVYDENNRLLTSKSLNIVQSDSASPSITVLSPNGGQSWNRSTEQTITWKSSGLAGTETITLYILNSSGPCKLGTTPAPNNIYWVIPESAGCARDNGQYKVRLLVNRASSTSDLGLYDDSDNYFTITSGVDLSPLSVLSPNGGESWQKGEIKTISWSDSLPPPSCITVGTGSNLEGTCPVYTAQLYTISLVPNNSCPPDSMCPAASSATVVIAKGIAGKSYNWTVGKVGAGGDYINDGDYRVMVCRSGAESSITSVCDSSNFHFKIYTGTSVNQPPVIDGVTAPTTLAIGETGTWIVKAHDPENGSLSYAVDWGDNIFGGTLQGYTTTLPLTQVSIFSHSYAFAGTYTVKFKVADSRGLSAETSTTVKIENVSY</sequence>
<dbReference type="InterPro" id="IPR035986">
    <property type="entry name" value="PKD_dom_sf"/>
</dbReference>
<dbReference type="STRING" id="1802306.A3C72_01165"/>
<feature type="signal peptide" evidence="1">
    <location>
        <begin position="1"/>
        <end position="24"/>
    </location>
</feature>
<dbReference type="InterPro" id="IPR013783">
    <property type="entry name" value="Ig-like_fold"/>
</dbReference>
<protein>
    <recommendedName>
        <fullName evidence="2">PKD domain-containing protein</fullName>
    </recommendedName>
</protein>
<feature type="domain" description="PKD" evidence="2">
    <location>
        <begin position="544"/>
        <end position="617"/>
    </location>
</feature>
<evidence type="ECO:0000256" key="1">
    <source>
        <dbReference type="SAM" id="SignalP"/>
    </source>
</evidence>
<evidence type="ECO:0000259" key="2">
    <source>
        <dbReference type="PROSITE" id="PS50093"/>
    </source>
</evidence>
<dbReference type="AlphaFoldDB" id="A0A1G2MQ09"/>
<organism evidence="3 4">
    <name type="scientific">Candidatus Taylorbacteria bacterium RIFCSPHIGHO2_02_FULL_43_32b</name>
    <dbReference type="NCBI Taxonomy" id="1802306"/>
    <lineage>
        <taxon>Bacteria</taxon>
        <taxon>Candidatus Tayloriibacteriota</taxon>
    </lineage>
</organism>
<comment type="caution">
    <text evidence="3">The sequence shown here is derived from an EMBL/GenBank/DDBJ whole genome shotgun (WGS) entry which is preliminary data.</text>
</comment>
<dbReference type="Proteomes" id="UP000177130">
    <property type="component" value="Unassembled WGS sequence"/>
</dbReference>
<dbReference type="Pfam" id="PF18911">
    <property type="entry name" value="PKD_4"/>
    <property type="match status" value="1"/>
</dbReference>
<reference evidence="3 4" key="1">
    <citation type="journal article" date="2016" name="Nat. Commun.">
        <title>Thousands of microbial genomes shed light on interconnected biogeochemical processes in an aquifer system.</title>
        <authorList>
            <person name="Anantharaman K."/>
            <person name="Brown C.T."/>
            <person name="Hug L.A."/>
            <person name="Sharon I."/>
            <person name="Castelle C.J."/>
            <person name="Probst A.J."/>
            <person name="Thomas B.C."/>
            <person name="Singh A."/>
            <person name="Wilkins M.J."/>
            <person name="Karaoz U."/>
            <person name="Brodie E.L."/>
            <person name="Williams K.H."/>
            <person name="Hubbard S.S."/>
            <person name="Banfield J.F."/>
        </authorList>
    </citation>
    <scope>NUCLEOTIDE SEQUENCE [LARGE SCALE GENOMIC DNA]</scope>
</reference>